<evidence type="ECO:0000259" key="7">
    <source>
        <dbReference type="Pfam" id="PF00884"/>
    </source>
</evidence>
<dbReference type="Proteomes" id="UP000585050">
    <property type="component" value="Unassembled WGS sequence"/>
</dbReference>
<evidence type="ECO:0000256" key="4">
    <source>
        <dbReference type="ARBA" id="ARBA00022729"/>
    </source>
</evidence>
<dbReference type="InterPro" id="IPR050738">
    <property type="entry name" value="Sulfatase"/>
</dbReference>
<dbReference type="InterPro" id="IPR024607">
    <property type="entry name" value="Sulfatase_CS"/>
</dbReference>
<gene>
    <name evidence="8" type="ORF">HGP29_25665</name>
</gene>
<evidence type="ECO:0000313" key="9">
    <source>
        <dbReference type="Proteomes" id="UP000585050"/>
    </source>
</evidence>
<dbReference type="GO" id="GO:0004065">
    <property type="term" value="F:arylsulfatase activity"/>
    <property type="evidence" value="ECO:0007669"/>
    <property type="project" value="TreeGrafter"/>
</dbReference>
<keyword evidence="9" id="KW-1185">Reference proteome</keyword>
<dbReference type="Gene3D" id="3.30.1120.10">
    <property type="match status" value="1"/>
</dbReference>
<comment type="similarity">
    <text evidence="2">Belongs to the sulfatase family.</text>
</comment>
<protein>
    <submittedName>
        <fullName evidence="8">Sulfatase</fullName>
    </submittedName>
</protein>
<keyword evidence="5" id="KW-0378">Hydrolase</keyword>
<evidence type="ECO:0000256" key="6">
    <source>
        <dbReference type="ARBA" id="ARBA00022837"/>
    </source>
</evidence>
<name>A0A7X8SQN7_9BACT</name>
<dbReference type="CDD" id="cd16144">
    <property type="entry name" value="ARS_like"/>
    <property type="match status" value="1"/>
</dbReference>
<dbReference type="AlphaFoldDB" id="A0A7X8SQN7"/>
<dbReference type="Gene3D" id="3.40.720.10">
    <property type="entry name" value="Alkaline Phosphatase, subunit A"/>
    <property type="match status" value="1"/>
</dbReference>
<feature type="domain" description="Sulfatase N-terminal" evidence="7">
    <location>
        <begin position="34"/>
        <end position="375"/>
    </location>
</feature>
<sequence>MVWSKRYIFFFSLLSLFSCKSEKSKHYKTTEKLPNILFIIADDLGAHDLSTTGSQYYETPNIDGLAAKGIQFDQGYASCQVCSPSRASIMTGKSPARHGITDWIGALEGEKWRKKKRNNKLLPAYYQHALDTSYVTMPEAFKEHGYTTFFAGKWHIGDEGSLPEDHGFDINIGGFEAGSPKGGYFSPYKNPRLEDGPKGENLSMRLANETVAFMKNNKDNPFFACLSFYAVHGPIQTTEEKWKKYRDKATTKEIDPTGYKMGKFLPIRQYQDNPVYAGLVESMDDAVGRVLSSLDELGLSENTIIVFTGDNGGVSAGDSFSTSNLPLKGGKGYQFEGGLRTPYIIKVPGNKHQGIHSDVPVTGTDFYPTLLDLAGLPLYPEQHQDGISVAPIFEGKKTEERAIVWHYPHYGNQGGEPSSVIRSGKWKLIHYYEDNREELYNLEEDGGELTDLSADYPSIVKNLSDGLFTYLNDLGANYPEEDKLWTKDKEDKYLNKVGTVKMKSLEKSRINMLGETYQPNADWWGSQLIVD</sequence>
<dbReference type="InterPro" id="IPR017850">
    <property type="entry name" value="Alkaline_phosphatase_core_sf"/>
</dbReference>
<evidence type="ECO:0000256" key="3">
    <source>
        <dbReference type="ARBA" id="ARBA00022723"/>
    </source>
</evidence>
<dbReference type="PANTHER" id="PTHR42693">
    <property type="entry name" value="ARYLSULFATASE FAMILY MEMBER"/>
    <property type="match status" value="1"/>
</dbReference>
<proteinExistence type="inferred from homology"/>
<dbReference type="PROSITE" id="PS51257">
    <property type="entry name" value="PROKAR_LIPOPROTEIN"/>
    <property type="match status" value="1"/>
</dbReference>
<evidence type="ECO:0000256" key="5">
    <source>
        <dbReference type="ARBA" id="ARBA00022801"/>
    </source>
</evidence>
<organism evidence="8 9">
    <name type="scientific">Flammeovirga agarivorans</name>
    <dbReference type="NCBI Taxonomy" id="2726742"/>
    <lineage>
        <taxon>Bacteria</taxon>
        <taxon>Pseudomonadati</taxon>
        <taxon>Bacteroidota</taxon>
        <taxon>Cytophagia</taxon>
        <taxon>Cytophagales</taxon>
        <taxon>Flammeovirgaceae</taxon>
        <taxon>Flammeovirga</taxon>
    </lineage>
</organism>
<evidence type="ECO:0000256" key="2">
    <source>
        <dbReference type="ARBA" id="ARBA00008779"/>
    </source>
</evidence>
<dbReference type="Pfam" id="PF00884">
    <property type="entry name" value="Sulfatase"/>
    <property type="match status" value="1"/>
</dbReference>
<dbReference type="RefSeq" id="WP_168885328.1">
    <property type="nucleotide sequence ID" value="NZ_JABAIL010000013.1"/>
</dbReference>
<accession>A0A7X8SQN7</accession>
<keyword evidence="4" id="KW-0732">Signal</keyword>
<keyword evidence="3" id="KW-0479">Metal-binding</keyword>
<comment type="cofactor">
    <cofactor evidence="1">
        <name>Ca(2+)</name>
        <dbReference type="ChEBI" id="CHEBI:29108"/>
    </cofactor>
</comment>
<dbReference type="SUPFAM" id="SSF53649">
    <property type="entry name" value="Alkaline phosphatase-like"/>
    <property type="match status" value="1"/>
</dbReference>
<keyword evidence="6" id="KW-0106">Calcium</keyword>
<dbReference type="GO" id="GO:0046872">
    <property type="term" value="F:metal ion binding"/>
    <property type="evidence" value="ECO:0007669"/>
    <property type="project" value="UniProtKB-KW"/>
</dbReference>
<dbReference type="EMBL" id="JABAIL010000013">
    <property type="protein sequence ID" value="NLR94618.1"/>
    <property type="molecule type" value="Genomic_DNA"/>
</dbReference>
<evidence type="ECO:0000313" key="8">
    <source>
        <dbReference type="EMBL" id="NLR94618.1"/>
    </source>
</evidence>
<comment type="caution">
    <text evidence="8">The sequence shown here is derived from an EMBL/GenBank/DDBJ whole genome shotgun (WGS) entry which is preliminary data.</text>
</comment>
<dbReference type="PROSITE" id="PS00149">
    <property type="entry name" value="SULFATASE_2"/>
    <property type="match status" value="1"/>
</dbReference>
<dbReference type="InterPro" id="IPR000917">
    <property type="entry name" value="Sulfatase_N"/>
</dbReference>
<reference evidence="8 9" key="1">
    <citation type="submission" date="2020-04" db="EMBL/GenBank/DDBJ databases">
        <title>Flammeovirga sp. SR4, a novel species isolated from seawater.</title>
        <authorList>
            <person name="Wang X."/>
        </authorList>
    </citation>
    <scope>NUCLEOTIDE SEQUENCE [LARGE SCALE GENOMIC DNA]</scope>
    <source>
        <strain evidence="8 9">SR4</strain>
    </source>
</reference>
<dbReference type="PANTHER" id="PTHR42693:SF42">
    <property type="entry name" value="ARYLSULFATASE G"/>
    <property type="match status" value="1"/>
</dbReference>
<evidence type="ECO:0000256" key="1">
    <source>
        <dbReference type="ARBA" id="ARBA00001913"/>
    </source>
</evidence>